<keyword evidence="4" id="KW-1185">Reference proteome</keyword>
<sequence length="428" mass="44958">MSAYTTSGVELWTQTVPAATGLLGLEGRDVLAVLTEEGTVVGLDLETGGELFETPRPHDDFSDIHLAAGGDRLCIGTWSFVVCLDARGNVVFDRNLDSTVEDVSVLDDHVLATLKDGTIVGLDAESGERHWSNSASIRRLSPGGDSHVPALTDSGIAMVHAEGRLEQVDVDPGNRVVGTTDGELFTVTTGTSATVYRLGPSPSAQLEATVLTDSIDDQTPICVSVENTGETSAEGTVELETAQQIELDSRYAQLTLGPGESREIAYRVRELPSADRIECTLLVDGDELTSATITAGAQLTLSEAVDVAVEPERVVDGTVVVESTVENVSDVTIEAVKIGQQPVRRVEAGSSVTAEHEFSSTGATGRSRSNSPSGTRHTLSTAVSLSQTARLGWTSSEPIARLPVSTSPSGPRRRYQPAGSSMSNSPAG</sequence>
<accession>A0ABD5W3G7</accession>
<dbReference type="Pfam" id="PF13360">
    <property type="entry name" value="PQQ_2"/>
    <property type="match status" value="1"/>
</dbReference>
<dbReference type="Proteomes" id="UP001596445">
    <property type="component" value="Unassembled WGS sequence"/>
</dbReference>
<dbReference type="AlphaFoldDB" id="A0ABD5W3G7"/>
<dbReference type="SUPFAM" id="SSF50998">
    <property type="entry name" value="Quinoprotein alcohol dehydrogenase-like"/>
    <property type="match status" value="1"/>
</dbReference>
<dbReference type="InterPro" id="IPR011047">
    <property type="entry name" value="Quinoprotein_ADH-like_sf"/>
</dbReference>
<gene>
    <name evidence="3" type="ORF">ACFQQG_10435</name>
</gene>
<protein>
    <submittedName>
        <fullName evidence="3">PQQ-binding-like beta-propeller repeat protein</fullName>
    </submittedName>
</protein>
<organism evidence="3 4">
    <name type="scientific">Halovenus salina</name>
    <dbReference type="NCBI Taxonomy" id="1510225"/>
    <lineage>
        <taxon>Archaea</taxon>
        <taxon>Methanobacteriati</taxon>
        <taxon>Methanobacteriota</taxon>
        <taxon>Stenosarchaea group</taxon>
        <taxon>Halobacteria</taxon>
        <taxon>Halobacteriales</taxon>
        <taxon>Haloarculaceae</taxon>
        <taxon>Halovenus</taxon>
    </lineage>
</organism>
<dbReference type="InterPro" id="IPR002372">
    <property type="entry name" value="PQQ_rpt_dom"/>
</dbReference>
<dbReference type="InterPro" id="IPR015943">
    <property type="entry name" value="WD40/YVTN_repeat-like_dom_sf"/>
</dbReference>
<comment type="caution">
    <text evidence="3">The sequence shown here is derived from an EMBL/GenBank/DDBJ whole genome shotgun (WGS) entry which is preliminary data.</text>
</comment>
<feature type="domain" description="Pyrrolo-quinoline quinone repeat" evidence="2">
    <location>
        <begin position="63"/>
        <end position="176"/>
    </location>
</feature>
<reference evidence="3 4" key="1">
    <citation type="journal article" date="2019" name="Int. J. Syst. Evol. Microbiol.">
        <title>The Global Catalogue of Microorganisms (GCM) 10K type strain sequencing project: providing services to taxonomists for standard genome sequencing and annotation.</title>
        <authorList>
            <consortium name="The Broad Institute Genomics Platform"/>
            <consortium name="The Broad Institute Genome Sequencing Center for Infectious Disease"/>
            <person name="Wu L."/>
            <person name="Ma J."/>
        </authorList>
    </citation>
    <scope>NUCLEOTIDE SEQUENCE [LARGE SCALE GENOMIC DNA]</scope>
    <source>
        <strain evidence="3 4">JCM 30072</strain>
    </source>
</reference>
<feature type="compositionally biased region" description="Polar residues" evidence="1">
    <location>
        <begin position="359"/>
        <end position="397"/>
    </location>
</feature>
<evidence type="ECO:0000313" key="3">
    <source>
        <dbReference type="EMBL" id="MFC7058517.1"/>
    </source>
</evidence>
<name>A0ABD5W3G7_9EURY</name>
<dbReference type="RefSeq" id="WP_382185429.1">
    <property type="nucleotide sequence ID" value="NZ_JBHSZI010000001.1"/>
</dbReference>
<feature type="compositionally biased region" description="Polar residues" evidence="1">
    <location>
        <begin position="418"/>
        <end position="428"/>
    </location>
</feature>
<evidence type="ECO:0000259" key="2">
    <source>
        <dbReference type="Pfam" id="PF13360"/>
    </source>
</evidence>
<dbReference type="EMBL" id="JBHSZI010000001">
    <property type="protein sequence ID" value="MFC7058517.1"/>
    <property type="molecule type" value="Genomic_DNA"/>
</dbReference>
<evidence type="ECO:0000313" key="4">
    <source>
        <dbReference type="Proteomes" id="UP001596445"/>
    </source>
</evidence>
<proteinExistence type="predicted"/>
<evidence type="ECO:0000256" key="1">
    <source>
        <dbReference type="SAM" id="MobiDB-lite"/>
    </source>
</evidence>
<feature type="region of interest" description="Disordered" evidence="1">
    <location>
        <begin position="346"/>
        <end position="428"/>
    </location>
</feature>
<dbReference type="Gene3D" id="2.130.10.10">
    <property type="entry name" value="YVTN repeat-like/Quinoprotein amine dehydrogenase"/>
    <property type="match status" value="1"/>
</dbReference>